<evidence type="ECO:0000313" key="1">
    <source>
        <dbReference type="EMBL" id="KAL0177305.1"/>
    </source>
</evidence>
<evidence type="ECO:0000313" key="2">
    <source>
        <dbReference type="Proteomes" id="UP001529510"/>
    </source>
</evidence>
<dbReference type="Proteomes" id="UP001529510">
    <property type="component" value="Unassembled WGS sequence"/>
</dbReference>
<accession>A0ABD0PU36</accession>
<reference evidence="1 2" key="1">
    <citation type="submission" date="2024-05" db="EMBL/GenBank/DDBJ databases">
        <title>Genome sequencing and assembly of Indian major carp, Cirrhinus mrigala (Hamilton, 1822).</title>
        <authorList>
            <person name="Mohindra V."/>
            <person name="Chowdhury L.M."/>
            <person name="Lal K."/>
            <person name="Jena J.K."/>
        </authorList>
    </citation>
    <scope>NUCLEOTIDE SEQUENCE [LARGE SCALE GENOMIC DNA]</scope>
    <source>
        <strain evidence="1">CM1030</strain>
        <tissue evidence="1">Blood</tissue>
    </source>
</reference>
<dbReference type="EMBL" id="JAMKFB020000013">
    <property type="protein sequence ID" value="KAL0177305.1"/>
    <property type="molecule type" value="Genomic_DNA"/>
</dbReference>
<sequence>SWDSLCLFLVDLSLQDFCGIFSIVVRFAEFCHTPMDCFCFSSRPSATPPLTANNMASHFYHKDSMDQYGLHSPSPPKSPLVP</sequence>
<name>A0ABD0PU36_CIRMR</name>
<protein>
    <submittedName>
        <fullName evidence="1">Uncharacterized protein</fullName>
    </submittedName>
</protein>
<feature type="non-terminal residue" evidence="1">
    <location>
        <position position="1"/>
    </location>
</feature>
<organism evidence="1 2">
    <name type="scientific">Cirrhinus mrigala</name>
    <name type="common">Mrigala</name>
    <dbReference type="NCBI Taxonomy" id="683832"/>
    <lineage>
        <taxon>Eukaryota</taxon>
        <taxon>Metazoa</taxon>
        <taxon>Chordata</taxon>
        <taxon>Craniata</taxon>
        <taxon>Vertebrata</taxon>
        <taxon>Euteleostomi</taxon>
        <taxon>Actinopterygii</taxon>
        <taxon>Neopterygii</taxon>
        <taxon>Teleostei</taxon>
        <taxon>Ostariophysi</taxon>
        <taxon>Cypriniformes</taxon>
        <taxon>Cyprinidae</taxon>
        <taxon>Labeoninae</taxon>
        <taxon>Labeonini</taxon>
        <taxon>Cirrhinus</taxon>
    </lineage>
</organism>
<gene>
    <name evidence="1" type="ORF">M9458_026199</name>
</gene>
<feature type="non-terminal residue" evidence="1">
    <location>
        <position position="82"/>
    </location>
</feature>
<dbReference type="AlphaFoldDB" id="A0ABD0PU36"/>
<comment type="caution">
    <text evidence="1">The sequence shown here is derived from an EMBL/GenBank/DDBJ whole genome shotgun (WGS) entry which is preliminary data.</text>
</comment>
<keyword evidence="2" id="KW-1185">Reference proteome</keyword>
<proteinExistence type="predicted"/>